<dbReference type="SUPFAM" id="SSF54001">
    <property type="entry name" value="Cysteine proteinases"/>
    <property type="match status" value="1"/>
</dbReference>
<dbReference type="EMBL" id="JBHLTG010000002">
    <property type="protein sequence ID" value="MFC0678664.1"/>
    <property type="molecule type" value="Genomic_DNA"/>
</dbReference>
<dbReference type="RefSeq" id="WP_386668709.1">
    <property type="nucleotide sequence ID" value="NZ_JBHLTG010000002.1"/>
</dbReference>
<keyword evidence="2" id="KW-1133">Transmembrane helix</keyword>
<proteinExistence type="predicted"/>
<dbReference type="Proteomes" id="UP001589896">
    <property type="component" value="Unassembled WGS sequence"/>
</dbReference>
<feature type="transmembrane region" description="Helical" evidence="2">
    <location>
        <begin position="602"/>
        <end position="624"/>
    </location>
</feature>
<feature type="compositionally biased region" description="Low complexity" evidence="1">
    <location>
        <begin position="565"/>
        <end position="578"/>
    </location>
</feature>
<dbReference type="PANTHER" id="PTHR42736">
    <property type="entry name" value="PROTEIN-GLUTAMINE GAMMA-GLUTAMYLTRANSFERASE"/>
    <property type="match status" value="1"/>
</dbReference>
<dbReference type="Gene3D" id="3.10.620.30">
    <property type="match status" value="1"/>
</dbReference>
<reference evidence="4 5" key="1">
    <citation type="submission" date="2024-09" db="EMBL/GenBank/DDBJ databases">
        <authorList>
            <person name="Sun Q."/>
            <person name="Mori K."/>
        </authorList>
    </citation>
    <scope>NUCLEOTIDE SEQUENCE [LARGE SCALE GENOMIC DNA]</scope>
    <source>
        <strain evidence="4 5">KCTC 23076</strain>
    </source>
</reference>
<dbReference type="InterPro" id="IPR021878">
    <property type="entry name" value="TgpA_N"/>
</dbReference>
<dbReference type="InterPro" id="IPR052901">
    <property type="entry name" value="Bact_TGase-like"/>
</dbReference>
<name>A0ABV6RNV7_9GAMM</name>
<accession>A0ABV6RNV7</accession>
<feature type="transmembrane region" description="Helical" evidence="2">
    <location>
        <begin position="51"/>
        <end position="71"/>
    </location>
</feature>
<evidence type="ECO:0000259" key="3">
    <source>
        <dbReference type="SMART" id="SM00460"/>
    </source>
</evidence>
<feature type="domain" description="Transglutaminase-like" evidence="3">
    <location>
        <begin position="465"/>
        <end position="539"/>
    </location>
</feature>
<dbReference type="Pfam" id="PF11992">
    <property type="entry name" value="TgpA_N"/>
    <property type="match status" value="1"/>
</dbReference>
<feature type="transmembrane region" description="Helical" evidence="2">
    <location>
        <begin position="76"/>
        <end position="96"/>
    </location>
</feature>
<dbReference type="InterPro" id="IPR038765">
    <property type="entry name" value="Papain-like_cys_pep_sf"/>
</dbReference>
<feature type="region of interest" description="Disordered" evidence="1">
    <location>
        <begin position="538"/>
        <end position="593"/>
    </location>
</feature>
<feature type="transmembrane region" description="Helical" evidence="2">
    <location>
        <begin position="159"/>
        <end position="178"/>
    </location>
</feature>
<dbReference type="Pfam" id="PF13559">
    <property type="entry name" value="DUF4129"/>
    <property type="match status" value="1"/>
</dbReference>
<evidence type="ECO:0000256" key="2">
    <source>
        <dbReference type="SAM" id="Phobius"/>
    </source>
</evidence>
<evidence type="ECO:0000256" key="1">
    <source>
        <dbReference type="SAM" id="MobiDB-lite"/>
    </source>
</evidence>
<sequence length="742" mass="78626">MSADLRPSAATRGRRPRSSVRQDWALSGALLLLLAFSLGSLSVLLTGGAWWLPPLLIAGLVLAAAGVVRVARPGRVLPLIAGAAALVCGLTLVFAGDTALLGLVPLEGSFERAGELVREGRISIAEQAAPADVTTGISFLVALALGFLALAADTFAFPLRAPALTAVPALALMAVPVVVRPGDFDAVFFVLTAATYLALLQLQRRRREPVRAFALGASALVLAFVLPGAVPSPSAAGGPGASGAASIGINPVIDLGQDLRRPNSTLAFTYTTSSTEAVYFKLTTLTRFSGDRWEPLQVQTQLENTVVEFADPPGLTDAVARTEVSTTVEIGDLAARWLPVPYPTTSIEGLEGSWFWERDGLAVRTPDANARRQLYTVSSLSLRPTEEQLDAAPSVSTPPQLTAVPDNLPENIAATAVEVTRDADTDYDRAVALQSFFTDGEFRYSEEAPVDGEFDGTGMDAVSEFLEVRSGYCVHFASAMAVMSRTLEIPARVVVGFQPGQPQFRDGEFSHFEVTTHDLHAWPELYFEGVGWVRFEPTPGRGDRPDYRAETTPDDPSTPEVDESQPTAQPTTAPTRAPVELPEDEATAGAPLGGGADASGPLLGAGILLGAVALLLVPAGTRVVRRRRRLRNVRSGAEPATAAWTETLDTARDLGIPIRSTETARVAAGRIAQGLPPDAQDAVSRLRQSVEAESYASTRVAPSPEDVDAVRDALSRLRGLGERLLAFLAPRSLLLMLPGSRD</sequence>
<keyword evidence="2" id="KW-0472">Membrane</keyword>
<feature type="transmembrane region" description="Helical" evidence="2">
    <location>
        <begin position="184"/>
        <end position="200"/>
    </location>
</feature>
<dbReference type="SMART" id="SM00460">
    <property type="entry name" value="TGc"/>
    <property type="match status" value="1"/>
</dbReference>
<feature type="transmembrane region" description="Helical" evidence="2">
    <location>
        <begin position="133"/>
        <end position="152"/>
    </location>
</feature>
<dbReference type="Pfam" id="PF01841">
    <property type="entry name" value="Transglut_core"/>
    <property type="match status" value="1"/>
</dbReference>
<feature type="transmembrane region" description="Helical" evidence="2">
    <location>
        <begin position="212"/>
        <end position="230"/>
    </location>
</feature>
<evidence type="ECO:0000313" key="4">
    <source>
        <dbReference type="EMBL" id="MFC0678664.1"/>
    </source>
</evidence>
<dbReference type="InterPro" id="IPR025403">
    <property type="entry name" value="TgpA-like_C"/>
</dbReference>
<feature type="transmembrane region" description="Helical" evidence="2">
    <location>
        <begin position="24"/>
        <end position="45"/>
    </location>
</feature>
<protein>
    <submittedName>
        <fullName evidence="4">DUF3488 and DUF4129 domain-containing transglutaminase family protein</fullName>
    </submittedName>
</protein>
<dbReference type="InterPro" id="IPR002931">
    <property type="entry name" value="Transglutaminase-like"/>
</dbReference>
<comment type="caution">
    <text evidence="4">The sequence shown here is derived from an EMBL/GenBank/DDBJ whole genome shotgun (WGS) entry which is preliminary data.</text>
</comment>
<evidence type="ECO:0000313" key="5">
    <source>
        <dbReference type="Proteomes" id="UP001589896"/>
    </source>
</evidence>
<gene>
    <name evidence="4" type="ORF">ACFFGH_12510</name>
</gene>
<keyword evidence="5" id="KW-1185">Reference proteome</keyword>
<dbReference type="PANTHER" id="PTHR42736:SF1">
    <property type="entry name" value="PROTEIN-GLUTAMINE GAMMA-GLUTAMYLTRANSFERASE"/>
    <property type="match status" value="1"/>
</dbReference>
<keyword evidence="2" id="KW-0812">Transmembrane</keyword>
<feature type="compositionally biased region" description="Basic and acidic residues" evidence="1">
    <location>
        <begin position="541"/>
        <end position="551"/>
    </location>
</feature>
<organism evidence="4 5">
    <name type="scientific">Lysobacter korlensis</name>
    <dbReference type="NCBI Taxonomy" id="553636"/>
    <lineage>
        <taxon>Bacteria</taxon>
        <taxon>Pseudomonadati</taxon>
        <taxon>Pseudomonadota</taxon>
        <taxon>Gammaproteobacteria</taxon>
        <taxon>Lysobacterales</taxon>
        <taxon>Lysobacteraceae</taxon>
        <taxon>Lysobacter</taxon>
    </lineage>
</organism>